<sequence length="680" mass="75964">MVILKCKILSLWTISFLMLTPVNSERTKDKMYEPIVGAVACFRRLNGTHQFGCSSHRSGNVGVIHIVQGEEDLDWLLHDAPAEPYTAVIRPEMFTRKVMLQFKHSDNVNGVILIHNSTSAPTNFTHEDTCPNRYSGLSSFKSQLCTDQSPWNPHGTGLMQVDWGFPIFYVKDPDSIQKISDCFHKHNTKLENHLIQSLCAIETSAYMYAAVDSKTCIRRSTMVTNFNPVRFCDPLGDRNVWSTLFPLSREPQENASYIVVAAQMDAASMFDGVTPGARSPVTGIVTLLTTASILSSMFKNHTELHSKNVLFLLLNGEAYDYVGSSRLAWDMVRKAFPISHDQLFAFIELGQLKPSSRKVYIHKYSEKLKNFVEIMKKEGEKVNLEFVESIAATFPPASFQIFSKHNKELPGVIFADFDTQFSNNYYHSIFDTAAAINYKYANGSELKNDSIQMQLFNISTALANSLAIAIANGSINRSGMEGNSNITAAVVDELLHCYLESSDCPIFRAATSPGRRASSSPPALYVGVSVWQNVATTLTAQALAYLTGDALNRSEVECHPSSEDDFLYQYLWIKGPVTSSNNSEQGVCYRSTYNYTIAVSPAFEIEDYDWASGVYSTWTESIWREFSVRIFLRPSRQHEIATLSAGIVVLVVSFIVVHFTTSRSNTLFCNTAGSNTDTRL</sequence>
<protein>
    <recommendedName>
        <fullName evidence="3">Nicastrin</fullName>
    </recommendedName>
</protein>
<evidence type="ECO:0000256" key="6">
    <source>
        <dbReference type="ARBA" id="ARBA00022976"/>
    </source>
</evidence>
<reference evidence="13" key="1">
    <citation type="submission" date="2013-04" db="EMBL/GenBank/DDBJ databases">
        <authorList>
            <person name="Qu J."/>
            <person name="Murali S.C."/>
            <person name="Bandaranaike D."/>
            <person name="Bellair M."/>
            <person name="Blankenburg K."/>
            <person name="Chao H."/>
            <person name="Dinh H."/>
            <person name="Doddapaneni H."/>
            <person name="Downs B."/>
            <person name="Dugan-Rocha S."/>
            <person name="Elkadiri S."/>
            <person name="Gnanaolivu R.D."/>
            <person name="Hernandez B."/>
            <person name="Javaid M."/>
            <person name="Jayaseelan J.C."/>
            <person name="Lee S."/>
            <person name="Li M."/>
            <person name="Ming W."/>
            <person name="Munidasa M."/>
            <person name="Muniz J."/>
            <person name="Nguyen L."/>
            <person name="Ongeri F."/>
            <person name="Osuji N."/>
            <person name="Pu L.-L."/>
            <person name="Puazo M."/>
            <person name="Qu C."/>
            <person name="Quiroz J."/>
            <person name="Raj R."/>
            <person name="Weissenberger G."/>
            <person name="Xin Y."/>
            <person name="Zou X."/>
            <person name="Han Y."/>
            <person name="Richards S."/>
            <person name="Worley K."/>
            <person name="Muzny D."/>
            <person name="Gibbs R."/>
        </authorList>
    </citation>
    <scope>NUCLEOTIDE SEQUENCE</scope>
    <source>
        <strain evidence="13">Sampled in the wild</strain>
    </source>
</reference>
<dbReference type="AlphaFoldDB" id="A0A8K0JZJ6"/>
<evidence type="ECO:0000256" key="9">
    <source>
        <dbReference type="ARBA" id="ARBA00023180"/>
    </source>
</evidence>
<keyword evidence="4 10" id="KW-0812">Transmembrane</keyword>
<feature type="transmembrane region" description="Helical" evidence="10">
    <location>
        <begin position="640"/>
        <end position="659"/>
    </location>
</feature>
<evidence type="ECO:0000256" key="11">
    <source>
        <dbReference type="SAM" id="SignalP"/>
    </source>
</evidence>
<dbReference type="SUPFAM" id="SSF53187">
    <property type="entry name" value="Zn-dependent exopeptidases"/>
    <property type="match status" value="1"/>
</dbReference>
<keyword evidence="7 10" id="KW-1133">Transmembrane helix</keyword>
<dbReference type="Gene3D" id="3.40.630.10">
    <property type="entry name" value="Zn peptidases"/>
    <property type="match status" value="1"/>
</dbReference>
<keyword evidence="6" id="KW-0914">Notch signaling pathway</keyword>
<reference evidence="13" key="2">
    <citation type="submission" date="2017-10" db="EMBL/GenBank/DDBJ databases">
        <title>Ladona fulva Genome sequencing and assembly.</title>
        <authorList>
            <person name="Murali S."/>
            <person name="Richards S."/>
            <person name="Bandaranaike D."/>
            <person name="Bellair M."/>
            <person name="Blankenburg K."/>
            <person name="Chao H."/>
            <person name="Dinh H."/>
            <person name="Doddapaneni H."/>
            <person name="Dugan-Rocha S."/>
            <person name="Elkadiri S."/>
            <person name="Gnanaolivu R."/>
            <person name="Hernandez B."/>
            <person name="Skinner E."/>
            <person name="Javaid M."/>
            <person name="Lee S."/>
            <person name="Li M."/>
            <person name="Ming W."/>
            <person name="Munidasa M."/>
            <person name="Muniz J."/>
            <person name="Nguyen L."/>
            <person name="Hughes D."/>
            <person name="Osuji N."/>
            <person name="Pu L.-L."/>
            <person name="Puazo M."/>
            <person name="Qu C."/>
            <person name="Quiroz J."/>
            <person name="Raj R."/>
            <person name="Weissenberger G."/>
            <person name="Xin Y."/>
            <person name="Zou X."/>
            <person name="Han Y."/>
            <person name="Worley K."/>
            <person name="Muzny D."/>
            <person name="Gibbs R."/>
        </authorList>
    </citation>
    <scope>NUCLEOTIDE SEQUENCE</scope>
    <source>
        <strain evidence="13">Sampled in the wild</strain>
    </source>
</reference>
<dbReference type="GO" id="GO:0007219">
    <property type="term" value="P:Notch signaling pathway"/>
    <property type="evidence" value="ECO:0007669"/>
    <property type="project" value="UniProtKB-KW"/>
</dbReference>
<comment type="subcellular location">
    <subcellularLocation>
        <location evidence="1">Membrane</location>
        <topology evidence="1">Single-pass type I membrane protein</topology>
    </subcellularLocation>
</comment>
<dbReference type="InterPro" id="IPR041084">
    <property type="entry name" value="Ncstrn_small"/>
</dbReference>
<feature type="chain" id="PRO_5035444552" description="Nicastrin" evidence="11">
    <location>
        <begin position="25"/>
        <end position="680"/>
    </location>
</feature>
<name>A0A8K0JZJ6_LADFU</name>
<evidence type="ECO:0000256" key="7">
    <source>
        <dbReference type="ARBA" id="ARBA00022989"/>
    </source>
</evidence>
<evidence type="ECO:0000256" key="1">
    <source>
        <dbReference type="ARBA" id="ARBA00004479"/>
    </source>
</evidence>
<dbReference type="GO" id="GO:0016485">
    <property type="term" value="P:protein processing"/>
    <property type="evidence" value="ECO:0007669"/>
    <property type="project" value="InterPro"/>
</dbReference>
<dbReference type="PANTHER" id="PTHR21092:SF0">
    <property type="entry name" value="NICASTRIN"/>
    <property type="match status" value="1"/>
</dbReference>
<evidence type="ECO:0000259" key="12">
    <source>
        <dbReference type="Pfam" id="PF18266"/>
    </source>
</evidence>
<comment type="similarity">
    <text evidence="2">Belongs to the nicastrin family.</text>
</comment>
<feature type="domain" description="Nicastrin small lobe" evidence="12">
    <location>
        <begin position="40"/>
        <end position="209"/>
    </location>
</feature>
<organism evidence="13 14">
    <name type="scientific">Ladona fulva</name>
    <name type="common">Scarce chaser dragonfly</name>
    <name type="synonym">Libellula fulva</name>
    <dbReference type="NCBI Taxonomy" id="123851"/>
    <lineage>
        <taxon>Eukaryota</taxon>
        <taxon>Metazoa</taxon>
        <taxon>Ecdysozoa</taxon>
        <taxon>Arthropoda</taxon>
        <taxon>Hexapoda</taxon>
        <taxon>Insecta</taxon>
        <taxon>Pterygota</taxon>
        <taxon>Palaeoptera</taxon>
        <taxon>Odonata</taxon>
        <taxon>Epiprocta</taxon>
        <taxon>Anisoptera</taxon>
        <taxon>Libelluloidea</taxon>
        <taxon>Libellulidae</taxon>
        <taxon>Ladona</taxon>
    </lineage>
</organism>
<dbReference type="GO" id="GO:0005886">
    <property type="term" value="C:plasma membrane"/>
    <property type="evidence" value="ECO:0007669"/>
    <property type="project" value="TreeGrafter"/>
</dbReference>
<dbReference type="InterPro" id="IPR008710">
    <property type="entry name" value="Nicastrin"/>
</dbReference>
<gene>
    <name evidence="13" type="ORF">J437_LFUL008785</name>
</gene>
<evidence type="ECO:0000256" key="8">
    <source>
        <dbReference type="ARBA" id="ARBA00023136"/>
    </source>
</evidence>
<keyword evidence="8 10" id="KW-0472">Membrane</keyword>
<dbReference type="Pfam" id="PF05450">
    <property type="entry name" value="Nicastrin"/>
    <property type="match status" value="1"/>
</dbReference>
<dbReference type="PANTHER" id="PTHR21092">
    <property type="entry name" value="NICASTRIN"/>
    <property type="match status" value="1"/>
</dbReference>
<dbReference type="EMBL" id="KZ308231">
    <property type="protein sequence ID" value="KAG8225248.1"/>
    <property type="molecule type" value="Genomic_DNA"/>
</dbReference>
<evidence type="ECO:0000256" key="4">
    <source>
        <dbReference type="ARBA" id="ARBA00022692"/>
    </source>
</evidence>
<keyword evidence="5 11" id="KW-0732">Signal</keyword>
<evidence type="ECO:0000256" key="5">
    <source>
        <dbReference type="ARBA" id="ARBA00022729"/>
    </source>
</evidence>
<dbReference type="Pfam" id="PF18266">
    <property type="entry name" value="Ncstrn_small"/>
    <property type="match status" value="1"/>
</dbReference>
<evidence type="ECO:0000313" key="13">
    <source>
        <dbReference type="EMBL" id="KAG8225248.1"/>
    </source>
</evidence>
<keyword evidence="9" id="KW-0325">Glycoprotein</keyword>
<evidence type="ECO:0000256" key="2">
    <source>
        <dbReference type="ARBA" id="ARBA00007717"/>
    </source>
</evidence>
<feature type="signal peptide" evidence="11">
    <location>
        <begin position="1"/>
        <end position="24"/>
    </location>
</feature>
<evidence type="ECO:0000313" key="14">
    <source>
        <dbReference type="Proteomes" id="UP000792457"/>
    </source>
</evidence>
<evidence type="ECO:0000256" key="3">
    <source>
        <dbReference type="ARBA" id="ARBA00015303"/>
    </source>
</evidence>
<dbReference type="OrthoDB" id="755951at2759"/>
<comment type="caution">
    <text evidence="13">The sequence shown here is derived from an EMBL/GenBank/DDBJ whole genome shotgun (WGS) entry which is preliminary data.</text>
</comment>
<accession>A0A8K0JZJ6</accession>
<dbReference type="GO" id="GO:0007220">
    <property type="term" value="P:Notch receptor processing"/>
    <property type="evidence" value="ECO:0007669"/>
    <property type="project" value="TreeGrafter"/>
</dbReference>
<evidence type="ECO:0000256" key="10">
    <source>
        <dbReference type="SAM" id="Phobius"/>
    </source>
</evidence>
<proteinExistence type="inferred from homology"/>
<dbReference type="Proteomes" id="UP000792457">
    <property type="component" value="Unassembled WGS sequence"/>
</dbReference>
<keyword evidence="14" id="KW-1185">Reference proteome</keyword>